<dbReference type="AlphaFoldDB" id="W7DEB1"/>
<proteinExistence type="predicted"/>
<organism evidence="1 2">
    <name type="scientific">Listeria fleischmannii FSL S10-1203</name>
    <dbReference type="NCBI Taxonomy" id="1265822"/>
    <lineage>
        <taxon>Bacteria</taxon>
        <taxon>Bacillati</taxon>
        <taxon>Bacillota</taxon>
        <taxon>Bacilli</taxon>
        <taxon>Bacillales</taxon>
        <taxon>Listeriaceae</taxon>
        <taxon>Listeria</taxon>
    </lineage>
</organism>
<gene>
    <name evidence="1" type="ORF">MCOL2_18234</name>
</gene>
<dbReference type="Proteomes" id="UP000019241">
    <property type="component" value="Unassembled WGS sequence"/>
</dbReference>
<dbReference type="EMBL" id="AODM01000068">
    <property type="protein sequence ID" value="EUJ47489.1"/>
    <property type="molecule type" value="Genomic_DNA"/>
</dbReference>
<protein>
    <submittedName>
        <fullName evidence="1">Uncharacterized protein</fullName>
    </submittedName>
</protein>
<dbReference type="PATRIC" id="fig|1265822.4.peg.3713"/>
<name>W7DEB1_9LIST</name>
<comment type="caution">
    <text evidence="1">The sequence shown here is derived from an EMBL/GenBank/DDBJ whole genome shotgun (WGS) entry which is preliminary data.</text>
</comment>
<evidence type="ECO:0000313" key="2">
    <source>
        <dbReference type="Proteomes" id="UP000019241"/>
    </source>
</evidence>
<sequence length="64" mass="7416">MRANTKKLPETLSNLKSMHQFYGLVISFLESIYIESGSDMTRNKEDNLRSFSQSIANKKPEPFF</sequence>
<accession>W7DEB1</accession>
<evidence type="ECO:0000313" key="1">
    <source>
        <dbReference type="EMBL" id="EUJ47489.1"/>
    </source>
</evidence>
<reference evidence="1 2" key="1">
    <citation type="submission" date="2012-12" db="EMBL/GenBank/DDBJ databases">
        <title>Novel taxa of Listeriaceae from agricultural environments in the United States.</title>
        <authorList>
            <person name="den Bakker H.C."/>
            <person name="Allred A."/>
            <person name="Warchocki S."/>
            <person name="Wright E.M."/>
            <person name="Burrell A."/>
            <person name="Nightingale K.K."/>
            <person name="Kephart D."/>
            <person name="Wiedmann M."/>
        </authorList>
    </citation>
    <scope>NUCLEOTIDE SEQUENCE [LARGE SCALE GENOMIC DNA]</scope>
    <source>
        <strain evidence="1 2">FSL S10-1203</strain>
    </source>
</reference>